<dbReference type="GO" id="GO:0009166">
    <property type="term" value="P:nucleotide catabolic process"/>
    <property type="evidence" value="ECO:0007669"/>
    <property type="project" value="InterPro"/>
</dbReference>
<dbReference type="GeneID" id="12447854"/>
<protein>
    <submittedName>
        <fullName evidence="4">5'-nucleotidase family hydrolase</fullName>
    </submittedName>
</protein>
<keyword evidence="4" id="KW-0378">Hydrolase</keyword>
<dbReference type="PRINTS" id="PR01607">
    <property type="entry name" value="APYRASEFAMLY"/>
</dbReference>
<dbReference type="KEGG" id="hwc:Hqrw_3075"/>
<dbReference type="PANTHER" id="PTHR11575">
    <property type="entry name" value="5'-NUCLEOTIDASE-RELATED"/>
    <property type="match status" value="1"/>
</dbReference>
<evidence type="ECO:0000259" key="2">
    <source>
        <dbReference type="Pfam" id="PF00149"/>
    </source>
</evidence>
<dbReference type="SUPFAM" id="SSF55816">
    <property type="entry name" value="5'-nucleotidase (syn. UDP-sugar hydrolase), C-terminal domain"/>
    <property type="match status" value="1"/>
</dbReference>
<dbReference type="InterPro" id="IPR036907">
    <property type="entry name" value="5'-Nucleotdase_C_sf"/>
</dbReference>
<dbReference type="RefSeq" id="WP_014556375.1">
    <property type="nucleotide sequence ID" value="NC_017459.1"/>
</dbReference>
<feature type="domain" description="Calcineurin-like phosphoesterase" evidence="2">
    <location>
        <begin position="21"/>
        <end position="204"/>
    </location>
</feature>
<dbReference type="EMBL" id="FR746099">
    <property type="protein sequence ID" value="CCC40863.1"/>
    <property type="molecule type" value="Genomic_DNA"/>
</dbReference>
<dbReference type="SUPFAM" id="SSF56300">
    <property type="entry name" value="Metallo-dependent phosphatases"/>
    <property type="match status" value="1"/>
</dbReference>
<dbReference type="Proteomes" id="UP000007954">
    <property type="component" value="Chromosome"/>
</dbReference>
<evidence type="ECO:0000313" key="4">
    <source>
        <dbReference type="EMBL" id="CCC40863.1"/>
    </source>
</evidence>
<evidence type="ECO:0000313" key="5">
    <source>
        <dbReference type="Proteomes" id="UP000007954"/>
    </source>
</evidence>
<dbReference type="PANTHER" id="PTHR11575:SF24">
    <property type="entry name" value="5'-NUCLEOTIDASE"/>
    <property type="match status" value="1"/>
</dbReference>
<dbReference type="InterPro" id="IPR029052">
    <property type="entry name" value="Metallo-depent_PP-like"/>
</dbReference>
<gene>
    <name evidence="4" type="primary">ushA</name>
    <name evidence="4" type="ordered locus">Hqrw_3075</name>
</gene>
<dbReference type="AlphaFoldDB" id="G0LLQ7"/>
<dbReference type="GO" id="GO:0016787">
    <property type="term" value="F:hydrolase activity"/>
    <property type="evidence" value="ECO:0007669"/>
    <property type="project" value="UniProtKB-KW"/>
</dbReference>
<evidence type="ECO:0000259" key="3">
    <source>
        <dbReference type="Pfam" id="PF02872"/>
    </source>
</evidence>
<evidence type="ECO:0000256" key="1">
    <source>
        <dbReference type="ARBA" id="ARBA00022729"/>
    </source>
</evidence>
<keyword evidence="1" id="KW-0732">Signal</keyword>
<dbReference type="Pfam" id="PF00149">
    <property type="entry name" value="Metallophos"/>
    <property type="match status" value="1"/>
</dbReference>
<reference evidence="4 5" key="1">
    <citation type="journal article" date="2011" name="PLoS ONE">
        <title>Haloquadratum walsbyi: limited diversity in a global pond.</title>
        <authorList>
            <person name="Dyall-Smith M."/>
            <person name="Pfeiffer F."/>
            <person name="Klee K."/>
            <person name="Palm P."/>
            <person name="Gross K."/>
            <person name="Schuster S.C."/>
            <person name="Rampp M."/>
            <person name="Oesterhelt D."/>
        </authorList>
    </citation>
    <scope>NUCLEOTIDE SEQUENCE [LARGE SCALE GENOMIC DNA]</scope>
    <source>
        <strain evidence="5">DSM 16854 / JCM 12705 / C23</strain>
    </source>
</reference>
<sequence length="473" mass="50636">MPRLLQYSDVENVFDNPRQAGRLAGAIRTRNDDHTIICGTGDNTAPGVLALIDRGQQALELFEAINTDVETFGNHDFDFGIEAIQSIVAASPQTWVSTNIYHQDDDGTAGERFAANDSVPTTIESVNKETVGFIGVTDPATPSLNPMADELYFTDPYNAAEKAVGTLQAADVDHIVALSHLGSGDDKLARQTDIDVILGGHLHTKRHEWVDGTLCVRPGAGGKTITEVTLNNGDITATQHETATAPLADDVVSALQGRIDAAGLDQVVAHTSQPLERTHSDVFAGESRIGNFVADAYRWALDTDIGLQNSGGIRNGPALSGDITTADLMSVVPFNEHIVCAEITGETLRAVLRESAASVVDFGEPGWWHSHLSGARVVWDEDAETIQAASVDNQPIAPRQSYTLATSAYVLHSDHEFPTLTNHHRVGEGGIQFEILIEYAREQGVDVAVEGRVKRIGSSDSQSASQSPSATTD</sequence>
<organism evidence="4 5">
    <name type="scientific">Haloquadratum walsbyi (strain DSM 16854 / JCM 12705 / C23)</name>
    <dbReference type="NCBI Taxonomy" id="768065"/>
    <lineage>
        <taxon>Archaea</taxon>
        <taxon>Methanobacteriati</taxon>
        <taxon>Methanobacteriota</taxon>
        <taxon>Stenosarchaea group</taxon>
        <taxon>Halobacteria</taxon>
        <taxon>Halobacteriales</taxon>
        <taxon>Haloferacaceae</taxon>
        <taxon>Haloquadratum</taxon>
    </lineage>
</organism>
<dbReference type="Gene3D" id="3.90.780.10">
    <property type="entry name" value="5'-Nucleotidase, C-terminal domain"/>
    <property type="match status" value="1"/>
</dbReference>
<dbReference type="HOGENOM" id="CLU_005854_7_2_2"/>
<dbReference type="InterPro" id="IPR004843">
    <property type="entry name" value="Calcineurin-like_PHP"/>
</dbReference>
<dbReference type="CDD" id="cd00845">
    <property type="entry name" value="MPP_UshA_N_like"/>
    <property type="match status" value="1"/>
</dbReference>
<dbReference type="InterPro" id="IPR006179">
    <property type="entry name" value="5_nucleotidase/apyrase"/>
</dbReference>
<feature type="domain" description="5'-Nucleotidase C-terminal" evidence="3">
    <location>
        <begin position="267"/>
        <end position="421"/>
    </location>
</feature>
<dbReference type="OrthoDB" id="21342at2157"/>
<name>G0LLQ7_HALWC</name>
<proteinExistence type="predicted"/>
<dbReference type="Pfam" id="PF02872">
    <property type="entry name" value="5_nucleotid_C"/>
    <property type="match status" value="1"/>
</dbReference>
<dbReference type="Gene3D" id="3.60.21.10">
    <property type="match status" value="1"/>
</dbReference>
<dbReference type="InterPro" id="IPR008334">
    <property type="entry name" value="5'-Nucleotdase_C"/>
</dbReference>
<accession>G0LLQ7</accession>